<name>A0A1Z5JJ08_FISSO</name>
<evidence type="ECO:0000313" key="3">
    <source>
        <dbReference type="EMBL" id="GAX13822.1"/>
    </source>
</evidence>
<dbReference type="Proteomes" id="UP000198406">
    <property type="component" value="Unassembled WGS sequence"/>
</dbReference>
<keyword evidence="2" id="KW-1133">Transmembrane helix</keyword>
<feature type="region of interest" description="Disordered" evidence="1">
    <location>
        <begin position="82"/>
        <end position="108"/>
    </location>
</feature>
<reference evidence="3 4" key="1">
    <citation type="journal article" date="2015" name="Plant Cell">
        <title>Oil accumulation by the oleaginous diatom Fistulifera solaris as revealed by the genome and transcriptome.</title>
        <authorList>
            <person name="Tanaka T."/>
            <person name="Maeda Y."/>
            <person name="Veluchamy A."/>
            <person name="Tanaka M."/>
            <person name="Abida H."/>
            <person name="Marechal E."/>
            <person name="Bowler C."/>
            <person name="Muto M."/>
            <person name="Sunaga Y."/>
            <person name="Tanaka M."/>
            <person name="Yoshino T."/>
            <person name="Taniguchi T."/>
            <person name="Fukuda Y."/>
            <person name="Nemoto M."/>
            <person name="Matsumoto M."/>
            <person name="Wong P.S."/>
            <person name="Aburatani S."/>
            <person name="Fujibuchi W."/>
        </authorList>
    </citation>
    <scope>NUCLEOTIDE SEQUENCE [LARGE SCALE GENOMIC DNA]</scope>
    <source>
        <strain evidence="3 4">JPCC DA0580</strain>
    </source>
</reference>
<evidence type="ECO:0000256" key="1">
    <source>
        <dbReference type="SAM" id="MobiDB-lite"/>
    </source>
</evidence>
<organism evidence="3 4">
    <name type="scientific">Fistulifera solaris</name>
    <name type="common">Oleaginous diatom</name>
    <dbReference type="NCBI Taxonomy" id="1519565"/>
    <lineage>
        <taxon>Eukaryota</taxon>
        <taxon>Sar</taxon>
        <taxon>Stramenopiles</taxon>
        <taxon>Ochrophyta</taxon>
        <taxon>Bacillariophyta</taxon>
        <taxon>Bacillariophyceae</taxon>
        <taxon>Bacillariophycidae</taxon>
        <taxon>Naviculales</taxon>
        <taxon>Naviculaceae</taxon>
        <taxon>Fistulifera</taxon>
    </lineage>
</organism>
<dbReference type="AlphaFoldDB" id="A0A1Z5JJ08"/>
<dbReference type="OrthoDB" id="56002at2759"/>
<gene>
    <name evidence="3" type="ORF">FisN_30Lh117</name>
</gene>
<dbReference type="InParanoid" id="A0A1Z5JJ08"/>
<accession>A0A1Z5JJ08</accession>
<keyword evidence="4" id="KW-1185">Reference proteome</keyword>
<evidence type="ECO:0000313" key="4">
    <source>
        <dbReference type="Proteomes" id="UP000198406"/>
    </source>
</evidence>
<dbReference type="EMBL" id="BDSP01000073">
    <property type="protein sequence ID" value="GAX13822.1"/>
    <property type="molecule type" value="Genomic_DNA"/>
</dbReference>
<feature type="transmembrane region" description="Helical" evidence="2">
    <location>
        <begin position="59"/>
        <end position="79"/>
    </location>
</feature>
<protein>
    <submittedName>
        <fullName evidence="3">Uncharacterized protein</fullName>
    </submittedName>
</protein>
<proteinExistence type="predicted"/>
<sequence length="833" mass="90457">MPRRSRRAVYDPTIENDQLMKTTLFRDDPLAMNADPEDDIRQWSNASSSSSAVISKRKWCYIVSAVATIVLMVVVGVAVRNNNSRGSSNNNTTVSSNSGNTAPVAAPVAAPTSGQIPLLDPPIATLSQLCSRDRVQQADKRGLCEAECAKAACCALDCDTGANVATCQAYEKICEILLLTEVVPSEGGLAMPPNNLSQFCALDQLMSLQGYQTCETMCQVASCCHLPMSDPTSCNVPYHTECLAYHSVCGVLEHVSAPEQSQAKELDLPSEEIADWCALEQLQTLEGYETCRKACEPASCCTATQESSQLNCFQEYAYECDAYAEPCGALLRVVPPPPDNLPALCGVDQLQTVAGYETCEDMCERASCCHEGMQLSCASDPLCLEYQGPCSILETAVKPSSAETPVAANQGVSSNRMHPPPSFISEQCTEENISASTEGRQRCSDICVEALCCNYPSNLPELSCLAGNEDICAEYFSYCALLDVASSVDDAESPMKPPSEWSHEYSATDIYTACADLSTPDGIQQCHDVCTEARCCYSTGTDSCIDDERCDDFDMCFNYKALSYIHEDIPTLIASNCADLESLEGLELCEASCEQAECCFAEGETFDCEGVDLSFCSQYAACEVLVRENLGDPDQMSDLIGKNCDDLVTLNGIQVCQALCEPAVCCYTNDNTIDCQEEDLNVCGYGYQECENLFDLAVEDRSRISNLVEQNCADLVSLEGRELCEASCKPAICCFANGAANDCEDRRLSYCGQYQACEAFFENELGEDENDVITVPDNEPSREQIELACQISNLNYEGCLTLCDKGRCCWNSDETICSSGIDCSTYDSCAILV</sequence>
<keyword evidence="2" id="KW-0812">Transmembrane</keyword>
<evidence type="ECO:0000256" key="2">
    <source>
        <dbReference type="SAM" id="Phobius"/>
    </source>
</evidence>
<comment type="caution">
    <text evidence="3">The sequence shown here is derived from an EMBL/GenBank/DDBJ whole genome shotgun (WGS) entry which is preliminary data.</text>
</comment>
<keyword evidence="2" id="KW-0472">Membrane</keyword>